<organism evidence="6 7">
    <name type="scientific">Saccharopolyspora flava</name>
    <dbReference type="NCBI Taxonomy" id="95161"/>
    <lineage>
        <taxon>Bacteria</taxon>
        <taxon>Bacillati</taxon>
        <taxon>Actinomycetota</taxon>
        <taxon>Actinomycetes</taxon>
        <taxon>Pseudonocardiales</taxon>
        <taxon>Pseudonocardiaceae</taxon>
        <taxon>Saccharopolyspora</taxon>
    </lineage>
</organism>
<dbReference type="PANTHER" id="PTHR42847:SF4">
    <property type="entry name" value="ALKANESULFONATE MONOOXYGENASE-RELATED"/>
    <property type="match status" value="1"/>
</dbReference>
<dbReference type="InterPro" id="IPR019923">
    <property type="entry name" value="Lucif-like_OxRdtase_MSMEG_2516"/>
</dbReference>
<dbReference type="Proteomes" id="UP000198852">
    <property type="component" value="Unassembled WGS sequence"/>
</dbReference>
<dbReference type="InterPro" id="IPR011251">
    <property type="entry name" value="Luciferase-like_dom"/>
</dbReference>
<proteinExistence type="predicted"/>
<evidence type="ECO:0000313" key="6">
    <source>
        <dbReference type="EMBL" id="SFS81645.1"/>
    </source>
</evidence>
<dbReference type="EMBL" id="FOZX01000005">
    <property type="protein sequence ID" value="SFS81645.1"/>
    <property type="molecule type" value="Genomic_DNA"/>
</dbReference>
<reference evidence="7" key="1">
    <citation type="submission" date="2016-10" db="EMBL/GenBank/DDBJ databases">
        <authorList>
            <person name="Varghese N."/>
            <person name="Submissions S."/>
        </authorList>
    </citation>
    <scope>NUCLEOTIDE SEQUENCE [LARGE SCALE GENOMIC DNA]</scope>
    <source>
        <strain evidence="7">DSM 44771</strain>
    </source>
</reference>
<dbReference type="InterPro" id="IPR050172">
    <property type="entry name" value="SsuD_RutA_monooxygenase"/>
</dbReference>
<gene>
    <name evidence="6" type="ORF">SAMN05660874_03523</name>
</gene>
<keyword evidence="2" id="KW-0288">FMN</keyword>
<evidence type="ECO:0000313" key="7">
    <source>
        <dbReference type="Proteomes" id="UP000198852"/>
    </source>
</evidence>
<keyword evidence="3" id="KW-0560">Oxidoreductase</keyword>
<feature type="domain" description="Luciferase-like" evidence="5">
    <location>
        <begin position="32"/>
        <end position="209"/>
    </location>
</feature>
<name>A0A1I6SXF0_9PSEU</name>
<dbReference type="NCBIfam" id="TIGR03621">
    <property type="entry name" value="F420_MSMEG_2516"/>
    <property type="match status" value="1"/>
</dbReference>
<evidence type="ECO:0000259" key="5">
    <source>
        <dbReference type="Pfam" id="PF00296"/>
    </source>
</evidence>
<dbReference type="GO" id="GO:0046306">
    <property type="term" value="P:alkanesulfonate catabolic process"/>
    <property type="evidence" value="ECO:0007669"/>
    <property type="project" value="TreeGrafter"/>
</dbReference>
<evidence type="ECO:0000256" key="4">
    <source>
        <dbReference type="ARBA" id="ARBA00023033"/>
    </source>
</evidence>
<keyword evidence="7" id="KW-1185">Reference proteome</keyword>
<dbReference type="Gene3D" id="3.20.20.30">
    <property type="entry name" value="Luciferase-like domain"/>
    <property type="match status" value="1"/>
</dbReference>
<keyword evidence="1" id="KW-0285">Flavoprotein</keyword>
<sequence length="332" mass="36470">MPAVNRTPDDRAGEQYRAMAEFRFSYNVLGIRSLTEFTDTCRRAESLGYDTVFAADHLGSPSPFPVLVAAAQATERLRVGTLVLNTGFWNPALLARDIATTDLLTGGRLEVGLGSGHMKWEFEQAGLPWQSFGERAERLRSTIDELAQHFSGEGFEQQRERNAELDLPVLRPVQRTGFAGSGPPLLVGGTGDRVLRIAAETADIIGVAGVRQLPGHPPGTFRLCTAEEADERVAFTRDAAGSRADQVEWQVLVQAVVPTDDRRATAAELLPRFGDTMTLDQILDTPFLLIGTPEQMADQIRRNRSRYGFTHCTVHGSFMEPFAAVLPHLIPN</sequence>
<keyword evidence="4" id="KW-0503">Monooxygenase</keyword>
<evidence type="ECO:0000256" key="2">
    <source>
        <dbReference type="ARBA" id="ARBA00022643"/>
    </source>
</evidence>
<evidence type="ECO:0000256" key="3">
    <source>
        <dbReference type="ARBA" id="ARBA00023002"/>
    </source>
</evidence>
<dbReference type="Pfam" id="PF00296">
    <property type="entry name" value="Bac_luciferase"/>
    <property type="match status" value="1"/>
</dbReference>
<dbReference type="PANTHER" id="PTHR42847">
    <property type="entry name" value="ALKANESULFONATE MONOOXYGENASE"/>
    <property type="match status" value="1"/>
</dbReference>
<dbReference type="AlphaFoldDB" id="A0A1I6SXF0"/>
<dbReference type="GO" id="GO:0008726">
    <property type="term" value="F:alkanesulfonate monooxygenase activity"/>
    <property type="evidence" value="ECO:0007669"/>
    <property type="project" value="TreeGrafter"/>
</dbReference>
<protein>
    <submittedName>
        <fullName evidence="6">Probable F420-dependent oxidoreductase, MSMEG_2516 family</fullName>
    </submittedName>
</protein>
<dbReference type="SUPFAM" id="SSF51679">
    <property type="entry name" value="Bacterial luciferase-like"/>
    <property type="match status" value="1"/>
</dbReference>
<accession>A0A1I6SXF0</accession>
<dbReference type="InterPro" id="IPR036661">
    <property type="entry name" value="Luciferase-like_sf"/>
</dbReference>
<dbReference type="STRING" id="95161.SAMN05660874_03523"/>
<evidence type="ECO:0000256" key="1">
    <source>
        <dbReference type="ARBA" id="ARBA00022630"/>
    </source>
</evidence>